<sequence length="375" mass="35844">MLVCRTWKHYVQRHPCTCSRQVSGIGLRVAWLFDAAHLACVEGQSKKAKLKRIPHTVKLLLSAGSCSGSCSGTGGGEGTAARSGSSSAGRADGAAACGGGRRCGGTGCGGGSSNSSSQCSCAGHDLPLSAGSARWCQARVLVAQHRSPFERVSFPERVPLLALAAEEAARLSPGELRWLATVATSLDTAFLCPIVIRLTLPQPQPLSSAPTAVAAAPGAGPGPHQDGGATSVSASAGCGGGGGGDGGGGYGGGGGGGGAAAAGAAAGVGDAGAGAGANGGGVVVGVAAAPPGDPLSAAGGGHQCRSQGGVRGQGAAASPGGAAGAGGLSSADVEALGSGTLAVGSDGPHMYLVPTAAALRRTWPTAETRRERLTG</sequence>
<keyword evidence="3" id="KW-1185">Reference proteome</keyword>
<evidence type="ECO:0000313" key="3">
    <source>
        <dbReference type="Proteomes" id="UP001165080"/>
    </source>
</evidence>
<feature type="region of interest" description="Disordered" evidence="1">
    <location>
        <begin position="297"/>
        <end position="328"/>
    </location>
</feature>
<comment type="caution">
    <text evidence="2">The sequence shown here is derived from an EMBL/GenBank/DDBJ whole genome shotgun (WGS) entry which is preliminary data.</text>
</comment>
<evidence type="ECO:0000256" key="1">
    <source>
        <dbReference type="SAM" id="MobiDB-lite"/>
    </source>
</evidence>
<protein>
    <submittedName>
        <fullName evidence="2">Uncharacterized protein</fullName>
    </submittedName>
</protein>
<name>A0A9W6BGG0_9CHLO</name>
<accession>A0A9W6BGG0</accession>
<dbReference type="EMBL" id="BRXU01000004">
    <property type="protein sequence ID" value="GLC51594.1"/>
    <property type="molecule type" value="Genomic_DNA"/>
</dbReference>
<dbReference type="Proteomes" id="UP001165080">
    <property type="component" value="Unassembled WGS sequence"/>
</dbReference>
<dbReference type="AlphaFoldDB" id="A0A9W6BGG0"/>
<organism evidence="2 3">
    <name type="scientific">Pleodorina starrii</name>
    <dbReference type="NCBI Taxonomy" id="330485"/>
    <lineage>
        <taxon>Eukaryota</taxon>
        <taxon>Viridiplantae</taxon>
        <taxon>Chlorophyta</taxon>
        <taxon>core chlorophytes</taxon>
        <taxon>Chlorophyceae</taxon>
        <taxon>CS clade</taxon>
        <taxon>Chlamydomonadales</taxon>
        <taxon>Volvocaceae</taxon>
        <taxon>Pleodorina</taxon>
    </lineage>
</organism>
<evidence type="ECO:0000313" key="2">
    <source>
        <dbReference type="EMBL" id="GLC51594.1"/>
    </source>
</evidence>
<feature type="compositionally biased region" description="Low complexity" evidence="1">
    <location>
        <begin position="209"/>
        <end position="233"/>
    </location>
</feature>
<gene>
    <name evidence="2" type="primary">PLEST004901</name>
    <name evidence="2" type="ORF">PLESTB_000519400</name>
</gene>
<reference evidence="2 3" key="1">
    <citation type="journal article" date="2023" name="Commun. Biol.">
        <title>Reorganization of the ancestral sex-determining regions during the evolution of trioecy in Pleodorina starrii.</title>
        <authorList>
            <person name="Takahashi K."/>
            <person name="Suzuki S."/>
            <person name="Kawai-Toyooka H."/>
            <person name="Yamamoto K."/>
            <person name="Hamaji T."/>
            <person name="Ootsuki R."/>
            <person name="Yamaguchi H."/>
            <person name="Kawachi M."/>
            <person name="Higashiyama T."/>
            <person name="Nozaki H."/>
        </authorList>
    </citation>
    <scope>NUCLEOTIDE SEQUENCE [LARGE SCALE GENOMIC DNA]</scope>
    <source>
        <strain evidence="2 3">NIES-4479</strain>
    </source>
</reference>
<proteinExistence type="predicted"/>
<feature type="region of interest" description="Disordered" evidence="1">
    <location>
        <begin position="206"/>
        <end position="233"/>
    </location>
</feature>